<dbReference type="Proteomes" id="UP000823941">
    <property type="component" value="Chromosome 23"/>
</dbReference>
<comment type="subcellular location">
    <subcellularLocation>
        <location evidence="1">Cell membrane</location>
        <topology evidence="1">Multi-pass membrane protein</topology>
    </subcellularLocation>
</comment>
<evidence type="ECO:0000256" key="3">
    <source>
        <dbReference type="ARBA" id="ARBA00022692"/>
    </source>
</evidence>
<protein>
    <submittedName>
        <fullName evidence="7">Gustatory and odorant receptor 22</fullName>
    </submittedName>
</protein>
<keyword evidence="3 6" id="KW-0812">Transmembrane</keyword>
<organism evidence="7 8">
    <name type="scientific">Plutella xylostella</name>
    <name type="common">Diamondback moth</name>
    <name type="synonym">Plutella maculipennis</name>
    <dbReference type="NCBI Taxonomy" id="51655"/>
    <lineage>
        <taxon>Eukaryota</taxon>
        <taxon>Metazoa</taxon>
        <taxon>Ecdysozoa</taxon>
        <taxon>Arthropoda</taxon>
        <taxon>Hexapoda</taxon>
        <taxon>Insecta</taxon>
        <taxon>Pterygota</taxon>
        <taxon>Neoptera</taxon>
        <taxon>Endopterygota</taxon>
        <taxon>Lepidoptera</taxon>
        <taxon>Glossata</taxon>
        <taxon>Ditrysia</taxon>
        <taxon>Yponomeutoidea</taxon>
        <taxon>Plutellidae</taxon>
        <taxon>Plutella</taxon>
    </lineage>
</organism>
<keyword evidence="2" id="KW-1003">Cell membrane</keyword>
<evidence type="ECO:0000256" key="6">
    <source>
        <dbReference type="SAM" id="Phobius"/>
    </source>
</evidence>
<evidence type="ECO:0000313" key="7">
    <source>
        <dbReference type="EMBL" id="KAG7298777.1"/>
    </source>
</evidence>
<keyword evidence="7" id="KW-0675">Receptor</keyword>
<reference evidence="7 8" key="1">
    <citation type="submission" date="2021-06" db="EMBL/GenBank/DDBJ databases">
        <title>A haploid diamondback moth (Plutella xylostella L.) genome assembly resolves 31 chromosomes and identifies a diamide resistance mutation.</title>
        <authorList>
            <person name="Ward C.M."/>
            <person name="Perry K.D."/>
            <person name="Baker G."/>
            <person name="Powis K."/>
            <person name="Heckel D.G."/>
            <person name="Baxter S.W."/>
        </authorList>
    </citation>
    <scope>NUCLEOTIDE SEQUENCE [LARGE SCALE GENOMIC DNA]</scope>
    <source>
        <strain evidence="7 8">LV</strain>
        <tissue evidence="7">Single pupa</tissue>
    </source>
</reference>
<dbReference type="Pfam" id="PF08395">
    <property type="entry name" value="7tm_7"/>
    <property type="match status" value="1"/>
</dbReference>
<keyword evidence="4 6" id="KW-1133">Transmembrane helix</keyword>
<dbReference type="InterPro" id="IPR013604">
    <property type="entry name" value="7TM_chemorcpt"/>
</dbReference>
<sequence length="160" mass="18236">MYFTLELAVRSVSEVLEHGLSYKEMGLFVIVGYCMTLLFIICNEAYHATRKVGHEFQVRLLNVNLGSIDRNTQREVEMFLVAIAKNPPIMNLDGFANINRELFTANISFMSTYLIVLMQFKLTLLRQGARKMLKTIVMAVFNSTTTLADDDEEEEPDVGQ</sequence>
<feature type="transmembrane region" description="Helical" evidence="6">
    <location>
        <begin position="102"/>
        <end position="124"/>
    </location>
</feature>
<evidence type="ECO:0000256" key="5">
    <source>
        <dbReference type="ARBA" id="ARBA00023136"/>
    </source>
</evidence>
<evidence type="ECO:0000256" key="4">
    <source>
        <dbReference type="ARBA" id="ARBA00022989"/>
    </source>
</evidence>
<proteinExistence type="predicted"/>
<comment type="caution">
    <text evidence="7">The sequence shown here is derived from an EMBL/GenBank/DDBJ whole genome shotgun (WGS) entry which is preliminary data.</text>
</comment>
<evidence type="ECO:0000256" key="1">
    <source>
        <dbReference type="ARBA" id="ARBA00004651"/>
    </source>
</evidence>
<gene>
    <name evidence="7" type="ORF">JYU34_017201</name>
</gene>
<keyword evidence="8" id="KW-1185">Reference proteome</keyword>
<keyword evidence="5 6" id="KW-0472">Membrane</keyword>
<evidence type="ECO:0000256" key="2">
    <source>
        <dbReference type="ARBA" id="ARBA00022475"/>
    </source>
</evidence>
<evidence type="ECO:0000313" key="8">
    <source>
        <dbReference type="Proteomes" id="UP000823941"/>
    </source>
</evidence>
<accession>A0ABQ7Q0P2</accession>
<feature type="transmembrane region" description="Helical" evidence="6">
    <location>
        <begin position="26"/>
        <end position="46"/>
    </location>
</feature>
<name>A0ABQ7Q0P2_PLUXY</name>
<dbReference type="EMBL" id="JAHIBW010000023">
    <property type="protein sequence ID" value="KAG7298777.1"/>
    <property type="molecule type" value="Genomic_DNA"/>
</dbReference>